<organism evidence="3 4">
    <name type="scientific">Biomphalaria glabrata</name>
    <name type="common">Bloodfluke planorb</name>
    <name type="synonym">Freshwater snail</name>
    <dbReference type="NCBI Taxonomy" id="6526"/>
    <lineage>
        <taxon>Eukaryota</taxon>
        <taxon>Metazoa</taxon>
        <taxon>Spiralia</taxon>
        <taxon>Lophotrochozoa</taxon>
        <taxon>Mollusca</taxon>
        <taxon>Gastropoda</taxon>
        <taxon>Heterobranchia</taxon>
        <taxon>Euthyneura</taxon>
        <taxon>Panpulmonata</taxon>
        <taxon>Hygrophila</taxon>
        <taxon>Lymnaeoidea</taxon>
        <taxon>Planorbidae</taxon>
        <taxon>Biomphalaria</taxon>
    </lineage>
</organism>
<evidence type="ECO:0000313" key="3">
    <source>
        <dbReference type="EnsemblMetazoa" id="BGLB034572-PA"/>
    </source>
</evidence>
<dbReference type="InterPro" id="IPR016186">
    <property type="entry name" value="C-type_lectin-like/link_sf"/>
</dbReference>
<feature type="domain" description="C-type lectin" evidence="2">
    <location>
        <begin position="120"/>
        <end position="225"/>
    </location>
</feature>
<keyword evidence="1" id="KW-0732">Signal</keyword>
<dbReference type="AlphaFoldDB" id="A0A2C9LT00"/>
<dbReference type="InterPro" id="IPR001304">
    <property type="entry name" value="C-type_lectin-like"/>
</dbReference>
<dbReference type="SUPFAM" id="SSF56436">
    <property type="entry name" value="C-type lectin-like"/>
    <property type="match status" value="1"/>
</dbReference>
<dbReference type="InterPro" id="IPR016187">
    <property type="entry name" value="CTDL_fold"/>
</dbReference>
<dbReference type="Pfam" id="PF00059">
    <property type="entry name" value="Lectin_C"/>
    <property type="match status" value="1"/>
</dbReference>
<sequence length="225" mass="24960">MNLSGIFCFGIVNLAIAITSVKTVETSSFSDYKSLHVPLRMSAVGDTVSESSVISCGLRCLNSVQECNSFVYNTSLSLCTPGSLLSPFEAFNSTIGKQYFKEGTYCNRSLANFTLRSIVSVSTCMFISNASTNYITAKNTCKDLGATQYILKVREKLDLLLNIVKDDPIPYWVGLDDIQQESIFRWADDNSILNVNYTIFGAGQPNNLYSLMTRVFMRSRLACSR</sequence>
<dbReference type="PROSITE" id="PS50041">
    <property type="entry name" value="C_TYPE_LECTIN_2"/>
    <property type="match status" value="1"/>
</dbReference>
<gene>
    <name evidence="3" type="primary">106074353</name>
</gene>
<feature type="chain" id="PRO_5012293587" description="C-type lectin domain-containing protein" evidence="1">
    <location>
        <begin position="24"/>
        <end position="225"/>
    </location>
</feature>
<evidence type="ECO:0000313" key="4">
    <source>
        <dbReference type="Proteomes" id="UP000076420"/>
    </source>
</evidence>
<name>A0A2C9LT00_BIOGL</name>
<accession>A0A2C9LT00</accession>
<dbReference type="KEGG" id="bgt:106074353"/>
<proteinExistence type="predicted"/>
<reference evidence="3" key="1">
    <citation type="submission" date="2020-05" db="UniProtKB">
        <authorList>
            <consortium name="EnsemblMetazoa"/>
        </authorList>
    </citation>
    <scope>IDENTIFICATION</scope>
    <source>
        <strain evidence="3">BB02</strain>
    </source>
</reference>
<dbReference type="Proteomes" id="UP000076420">
    <property type="component" value="Unassembled WGS sequence"/>
</dbReference>
<dbReference type="VEuPathDB" id="VectorBase:BGLB034572"/>
<feature type="signal peptide" evidence="1">
    <location>
        <begin position="1"/>
        <end position="23"/>
    </location>
</feature>
<evidence type="ECO:0000256" key="1">
    <source>
        <dbReference type="SAM" id="SignalP"/>
    </source>
</evidence>
<dbReference type="EnsemblMetazoa" id="BGLB034572-RA">
    <property type="protein sequence ID" value="BGLB034572-PA"/>
    <property type="gene ID" value="BGLB034572"/>
</dbReference>
<dbReference type="Gene3D" id="3.10.100.10">
    <property type="entry name" value="Mannose-Binding Protein A, subunit A"/>
    <property type="match status" value="1"/>
</dbReference>
<evidence type="ECO:0000259" key="2">
    <source>
        <dbReference type="PROSITE" id="PS50041"/>
    </source>
</evidence>
<protein>
    <recommendedName>
        <fullName evidence="2">C-type lectin domain-containing protein</fullName>
    </recommendedName>
</protein>
<dbReference type="OrthoDB" id="6271941at2759"/>
<dbReference type="VEuPathDB" id="VectorBase:BGLAX_036708"/>